<evidence type="ECO:0000256" key="5">
    <source>
        <dbReference type="SAM" id="Phobius"/>
    </source>
</evidence>
<evidence type="ECO:0000256" key="2">
    <source>
        <dbReference type="ARBA" id="ARBA00022692"/>
    </source>
</evidence>
<dbReference type="EMBL" id="JH767575">
    <property type="protein sequence ID" value="EON65730.1"/>
    <property type="molecule type" value="Genomic_DNA"/>
</dbReference>
<reference evidence="7" key="1">
    <citation type="submission" date="2012-06" db="EMBL/GenBank/DDBJ databases">
        <title>The genome sequence of Coniosporium apollinis CBS 100218.</title>
        <authorList>
            <consortium name="The Broad Institute Genome Sequencing Platform"/>
            <person name="Cuomo C."/>
            <person name="Gorbushina A."/>
            <person name="Noack S."/>
            <person name="Walker B."/>
            <person name="Young S.K."/>
            <person name="Zeng Q."/>
            <person name="Gargeya S."/>
            <person name="Fitzgerald M."/>
            <person name="Haas B."/>
            <person name="Abouelleil A."/>
            <person name="Alvarado L."/>
            <person name="Arachchi H.M."/>
            <person name="Berlin A.M."/>
            <person name="Chapman S.B."/>
            <person name="Goldberg J."/>
            <person name="Griggs A."/>
            <person name="Gujja S."/>
            <person name="Hansen M."/>
            <person name="Howarth C."/>
            <person name="Imamovic A."/>
            <person name="Larimer J."/>
            <person name="McCowan C."/>
            <person name="Montmayeur A."/>
            <person name="Murphy C."/>
            <person name="Neiman D."/>
            <person name="Pearson M."/>
            <person name="Priest M."/>
            <person name="Roberts A."/>
            <person name="Saif S."/>
            <person name="Shea T."/>
            <person name="Sisk P."/>
            <person name="Sykes S."/>
            <person name="Wortman J."/>
            <person name="Nusbaum C."/>
            <person name="Birren B."/>
        </authorList>
    </citation>
    <scope>NUCLEOTIDE SEQUENCE [LARGE SCALE GENOMIC DNA]</scope>
    <source>
        <strain evidence="7">CBS 100218</strain>
    </source>
</reference>
<dbReference type="Pfam" id="PF01124">
    <property type="entry name" value="MAPEG"/>
    <property type="match status" value="1"/>
</dbReference>
<dbReference type="OMA" id="WTFAMEA"/>
<dbReference type="HOGENOM" id="CLU_129387_0_0_1"/>
<keyword evidence="3 5" id="KW-1133">Transmembrane helix</keyword>
<evidence type="ECO:0000256" key="3">
    <source>
        <dbReference type="ARBA" id="ARBA00022989"/>
    </source>
</evidence>
<dbReference type="STRING" id="1168221.R7YUX5"/>
<keyword evidence="2 5" id="KW-0812">Transmembrane</keyword>
<dbReference type="SUPFAM" id="SSF161084">
    <property type="entry name" value="MAPEG domain-like"/>
    <property type="match status" value="1"/>
</dbReference>
<accession>R7YUX5</accession>
<feature type="transmembrane region" description="Helical" evidence="5">
    <location>
        <begin position="12"/>
        <end position="30"/>
    </location>
</feature>
<organism evidence="6 7">
    <name type="scientific">Coniosporium apollinis (strain CBS 100218)</name>
    <name type="common">Rock-inhabiting black yeast</name>
    <dbReference type="NCBI Taxonomy" id="1168221"/>
    <lineage>
        <taxon>Eukaryota</taxon>
        <taxon>Fungi</taxon>
        <taxon>Dikarya</taxon>
        <taxon>Ascomycota</taxon>
        <taxon>Pezizomycotina</taxon>
        <taxon>Dothideomycetes</taxon>
        <taxon>Dothideomycetes incertae sedis</taxon>
        <taxon>Coniosporium</taxon>
    </lineage>
</organism>
<dbReference type="GO" id="GO:0016020">
    <property type="term" value="C:membrane"/>
    <property type="evidence" value="ECO:0007669"/>
    <property type="project" value="UniProtKB-SubCell"/>
</dbReference>
<dbReference type="Gene3D" id="1.20.120.550">
    <property type="entry name" value="Membrane associated eicosanoid/glutathione metabolism-like domain"/>
    <property type="match status" value="1"/>
</dbReference>
<dbReference type="RefSeq" id="XP_007781047.1">
    <property type="nucleotide sequence ID" value="XM_007782857.1"/>
</dbReference>
<dbReference type="AlphaFoldDB" id="R7YUX5"/>
<protein>
    <recommendedName>
        <fullName evidence="8">MAPEG family protein</fullName>
    </recommendedName>
</protein>
<name>R7YUX5_CONA1</name>
<gene>
    <name evidence="6" type="ORF">W97_04969</name>
</gene>
<evidence type="ECO:0000313" key="6">
    <source>
        <dbReference type="EMBL" id="EON65730.1"/>
    </source>
</evidence>
<dbReference type="eggNOG" id="ENOG502SNUD">
    <property type="taxonomic scope" value="Eukaryota"/>
</dbReference>
<sequence length="144" mass="16076">MLPLVKSPALLAPVIALNLWTFFMEAWMYATRIPAVSKYKVPVHPNASKDEFNAKVPPHIRWKADNYNHLMEQPTQFYAIAVVLALLGADGDIDVGLAWLYVAIRVMHSLVHASVNKIMVRFQLFVLSSVVLLVLAARAALLVL</sequence>
<comment type="subcellular location">
    <subcellularLocation>
        <location evidence="1">Membrane</location>
    </subcellularLocation>
</comment>
<evidence type="ECO:0008006" key="8">
    <source>
        <dbReference type="Google" id="ProtNLM"/>
    </source>
</evidence>
<dbReference type="GeneID" id="19902280"/>
<dbReference type="OrthoDB" id="4456959at2759"/>
<evidence type="ECO:0000313" key="7">
    <source>
        <dbReference type="Proteomes" id="UP000016924"/>
    </source>
</evidence>
<proteinExistence type="predicted"/>
<dbReference type="Proteomes" id="UP000016924">
    <property type="component" value="Unassembled WGS sequence"/>
</dbReference>
<keyword evidence="7" id="KW-1185">Reference proteome</keyword>
<feature type="transmembrane region" description="Helical" evidence="5">
    <location>
        <begin position="77"/>
        <end position="102"/>
    </location>
</feature>
<keyword evidence="4 5" id="KW-0472">Membrane</keyword>
<dbReference type="InterPro" id="IPR023352">
    <property type="entry name" value="MAPEG-like_dom_sf"/>
</dbReference>
<feature type="transmembrane region" description="Helical" evidence="5">
    <location>
        <begin position="122"/>
        <end position="143"/>
    </location>
</feature>
<evidence type="ECO:0000256" key="4">
    <source>
        <dbReference type="ARBA" id="ARBA00023136"/>
    </source>
</evidence>
<evidence type="ECO:0000256" key="1">
    <source>
        <dbReference type="ARBA" id="ARBA00004370"/>
    </source>
</evidence>
<dbReference type="InterPro" id="IPR001129">
    <property type="entry name" value="Membr-assoc_MAPEG"/>
</dbReference>